<dbReference type="PROSITE" id="PS50005">
    <property type="entry name" value="TPR"/>
    <property type="match status" value="1"/>
</dbReference>
<dbReference type="GO" id="GO:0032977">
    <property type="term" value="F:membrane insertase activity"/>
    <property type="evidence" value="ECO:0007669"/>
    <property type="project" value="InterPro"/>
</dbReference>
<dbReference type="Gramene" id="OMERI06G05790.1">
    <property type="protein sequence ID" value="OMERI06G05790.1"/>
    <property type="gene ID" value="OMERI06G05790"/>
</dbReference>
<dbReference type="STRING" id="40149.A0A0E0DXR3"/>
<feature type="repeat" description="TPR" evidence="6">
    <location>
        <begin position="591"/>
        <end position="624"/>
    </location>
</feature>
<dbReference type="GO" id="GO:0005743">
    <property type="term" value="C:mitochondrial inner membrane"/>
    <property type="evidence" value="ECO:0007669"/>
    <property type="project" value="TreeGrafter"/>
</dbReference>
<dbReference type="InterPro" id="IPR019734">
    <property type="entry name" value="TPR_rpt"/>
</dbReference>
<dbReference type="InterPro" id="IPR001708">
    <property type="entry name" value="YidC/ALB3/OXA1/COX18"/>
</dbReference>
<name>A0A0E0DXR3_9ORYZ</name>
<dbReference type="GO" id="GO:0032979">
    <property type="term" value="P:protein insertion into mitochondrial inner membrane from matrix"/>
    <property type="evidence" value="ECO:0007669"/>
    <property type="project" value="TreeGrafter"/>
</dbReference>
<evidence type="ECO:0000256" key="1">
    <source>
        <dbReference type="ARBA" id="ARBA00004141"/>
    </source>
</evidence>
<organism evidence="9">
    <name type="scientific">Oryza meridionalis</name>
    <dbReference type="NCBI Taxonomy" id="40149"/>
    <lineage>
        <taxon>Eukaryota</taxon>
        <taxon>Viridiplantae</taxon>
        <taxon>Streptophyta</taxon>
        <taxon>Embryophyta</taxon>
        <taxon>Tracheophyta</taxon>
        <taxon>Spermatophyta</taxon>
        <taxon>Magnoliopsida</taxon>
        <taxon>Liliopsida</taxon>
        <taxon>Poales</taxon>
        <taxon>Poaceae</taxon>
        <taxon>BOP clade</taxon>
        <taxon>Oryzoideae</taxon>
        <taxon>Oryzeae</taxon>
        <taxon>Oryzinae</taxon>
        <taxon>Oryza</taxon>
    </lineage>
</organism>
<dbReference type="PANTHER" id="PTHR12428:SF65">
    <property type="entry name" value="CYTOCHROME C OXIDASE ASSEMBLY PROTEIN COX18, MITOCHONDRIAL"/>
    <property type="match status" value="1"/>
</dbReference>
<protein>
    <submittedName>
        <fullName evidence="9">Uncharacterized protein</fullName>
    </submittedName>
</protein>
<feature type="region of interest" description="Disordered" evidence="7">
    <location>
        <begin position="129"/>
        <end position="150"/>
    </location>
</feature>
<evidence type="ECO:0000256" key="7">
    <source>
        <dbReference type="SAM" id="MobiDB-lite"/>
    </source>
</evidence>
<evidence type="ECO:0000256" key="3">
    <source>
        <dbReference type="ARBA" id="ARBA00022692"/>
    </source>
</evidence>
<keyword evidence="3 8" id="KW-0812">Transmembrane</keyword>
<feature type="transmembrane region" description="Helical" evidence="8">
    <location>
        <begin position="375"/>
        <end position="399"/>
    </location>
</feature>
<dbReference type="SMART" id="SM00028">
    <property type="entry name" value="TPR"/>
    <property type="match status" value="4"/>
</dbReference>
<evidence type="ECO:0000313" key="9">
    <source>
        <dbReference type="EnsemblPlants" id="OMERI06G05790.1"/>
    </source>
</evidence>
<dbReference type="PANTHER" id="PTHR12428">
    <property type="entry name" value="OXA1"/>
    <property type="match status" value="1"/>
</dbReference>
<comment type="similarity">
    <text evidence="2">Belongs to the OXA1/ALB3/YidC (TC 2.A.9.2) family.</text>
</comment>
<feature type="transmembrane region" description="Helical" evidence="8">
    <location>
        <begin position="213"/>
        <end position="235"/>
    </location>
</feature>
<feature type="transmembrane region" description="Helical" evidence="8">
    <location>
        <begin position="336"/>
        <end position="354"/>
    </location>
</feature>
<evidence type="ECO:0000313" key="10">
    <source>
        <dbReference type="Proteomes" id="UP000008021"/>
    </source>
</evidence>
<reference evidence="9" key="1">
    <citation type="submission" date="2015-04" db="UniProtKB">
        <authorList>
            <consortium name="EnsemblPlants"/>
        </authorList>
    </citation>
    <scope>IDENTIFICATION</scope>
</reference>
<dbReference type="EnsemblPlants" id="OMERI06G05790.1">
    <property type="protein sequence ID" value="OMERI06G05790.1"/>
    <property type="gene ID" value="OMERI06G05790"/>
</dbReference>
<dbReference type="eggNOG" id="KOG1239">
    <property type="taxonomic scope" value="Eukaryota"/>
</dbReference>
<keyword evidence="5 8" id="KW-0472">Membrane</keyword>
<comment type="subcellular location">
    <subcellularLocation>
        <location evidence="1">Membrane</location>
        <topology evidence="1">Multi-pass membrane protein</topology>
    </subcellularLocation>
</comment>
<proteinExistence type="inferred from homology"/>
<accession>A0A0E0DXR3</accession>
<evidence type="ECO:0000256" key="5">
    <source>
        <dbReference type="ARBA" id="ARBA00023136"/>
    </source>
</evidence>
<evidence type="ECO:0000256" key="8">
    <source>
        <dbReference type="SAM" id="Phobius"/>
    </source>
</evidence>
<reference evidence="9" key="2">
    <citation type="submission" date="2018-05" db="EMBL/GenBank/DDBJ databases">
        <title>OmerRS3 (Oryza meridionalis Reference Sequence Version 3).</title>
        <authorList>
            <person name="Zhang J."/>
            <person name="Kudrna D."/>
            <person name="Lee S."/>
            <person name="Talag J."/>
            <person name="Welchert J."/>
            <person name="Wing R.A."/>
        </authorList>
    </citation>
    <scope>NUCLEOTIDE SEQUENCE [LARGE SCALE GENOMIC DNA]</scope>
    <source>
        <strain evidence="9">cv. OR44</strain>
    </source>
</reference>
<dbReference type="SUPFAM" id="SSF48452">
    <property type="entry name" value="TPR-like"/>
    <property type="match status" value="1"/>
</dbReference>
<dbReference type="Pfam" id="PF13181">
    <property type="entry name" value="TPR_8"/>
    <property type="match status" value="1"/>
</dbReference>
<dbReference type="AlphaFoldDB" id="A0A0E0DXR3"/>
<keyword evidence="6" id="KW-0802">TPR repeat</keyword>
<dbReference type="Proteomes" id="UP000008021">
    <property type="component" value="Chromosome 6"/>
</dbReference>
<sequence length="644" mass="70556">MPRPRIVITTKTRGFCENVCAILDLSRPFLIERLGENSSRALHPPVTSRHVTTNHMALPLRLLGRLAGGGGGGGRRLPRPLAVLHHHHLSASDPSPTTRAPLLPSPPRLPPPLVPFAAVPARSFSWYSRSPPPAGPAAAEKAPEEEDVRAEGEGAYLHDAGGDGFGEVVATSAASASADAVGVAAAGDGGSASGFAVSSLIDILDGFHNLTGIPWWITISLSTVAMRLLILPVLITQINKAAKIGELLPELPPPFPPPLSGRSFRDQFSLYQKKRRELGCPSFLWNWAYFSIQFPCFILWMSTIRTMCLSNHPGLDNGGILWFHNLTEFPHGSSGLVFPTLVAGLHYLNIQIAFHGTHTKHYPGIFGVLAKYYRVYLEILTIPLFLIGYVIPQGSLVYWTTNGLITVAQQLSLKNDAVKKVLGLPDTRAHQKFPRVGHKMMQERPLEDAHMHTNLTSTDNETTNNIMEGKVSASSSPEELLEQALQHLETGNQDQAIPLIRTAIEKDSSLYVALIGMGQTLFSNRLFPEATVCFEHAIPKIEEQDPLLVLACYGAGLSRMRQGDNKMAIENLQRLAELKEPEKPINKNCYYQGLVALGSILINEGRKSEAVKFVQRAVAYDPNCEIYLKECDDTTEDKPKSAEH</sequence>
<keyword evidence="4 8" id="KW-1133">Transmembrane helix</keyword>
<evidence type="ECO:0000256" key="2">
    <source>
        <dbReference type="ARBA" id="ARBA00010583"/>
    </source>
</evidence>
<keyword evidence="10" id="KW-1185">Reference proteome</keyword>
<dbReference type="Gene3D" id="1.25.40.10">
    <property type="entry name" value="Tetratricopeptide repeat domain"/>
    <property type="match status" value="1"/>
</dbReference>
<evidence type="ECO:0000256" key="4">
    <source>
        <dbReference type="ARBA" id="ARBA00022989"/>
    </source>
</evidence>
<dbReference type="InterPro" id="IPR011990">
    <property type="entry name" value="TPR-like_helical_dom_sf"/>
</dbReference>
<feature type="transmembrane region" description="Helical" evidence="8">
    <location>
        <begin position="283"/>
        <end position="301"/>
    </location>
</feature>
<evidence type="ECO:0000256" key="6">
    <source>
        <dbReference type="PROSITE-ProRule" id="PRU00339"/>
    </source>
</evidence>
<dbReference type="CDD" id="cd20069">
    <property type="entry name" value="5TM_Oxa1-like"/>
    <property type="match status" value="1"/>
</dbReference>